<feature type="domain" description="Thioredoxin" evidence="6">
    <location>
        <begin position="2"/>
        <end position="161"/>
    </location>
</feature>
<dbReference type="InterPro" id="IPR000866">
    <property type="entry name" value="AhpC/TSA"/>
</dbReference>
<evidence type="ECO:0000313" key="7">
    <source>
        <dbReference type="EMBL" id="TPR53706.1"/>
    </source>
</evidence>
<dbReference type="PANTHER" id="PTHR10681">
    <property type="entry name" value="THIOREDOXIN PEROXIDASE"/>
    <property type="match status" value="1"/>
</dbReference>
<accession>A0ABY2Z060</accession>
<evidence type="ECO:0000259" key="6">
    <source>
        <dbReference type="PROSITE" id="PS51352"/>
    </source>
</evidence>
<evidence type="ECO:0000313" key="8">
    <source>
        <dbReference type="Proteomes" id="UP000316851"/>
    </source>
</evidence>
<dbReference type="Proteomes" id="UP000316851">
    <property type="component" value="Unassembled WGS sequence"/>
</dbReference>
<keyword evidence="4" id="KW-0560">Oxidoreductase</keyword>
<dbReference type="Gene3D" id="3.40.30.10">
    <property type="entry name" value="Glutaredoxin"/>
    <property type="match status" value="1"/>
</dbReference>
<dbReference type="PROSITE" id="PS51352">
    <property type="entry name" value="THIOREDOXIN_2"/>
    <property type="match status" value="1"/>
</dbReference>
<keyword evidence="8" id="KW-1185">Reference proteome</keyword>
<dbReference type="InterPro" id="IPR050217">
    <property type="entry name" value="Peroxiredoxin"/>
</dbReference>
<dbReference type="PANTHER" id="PTHR10681:SF121">
    <property type="entry name" value="ALKYL HYDROPEROXIDE REDUCTASE C"/>
    <property type="match status" value="1"/>
</dbReference>
<protein>
    <submittedName>
        <fullName evidence="7">Peroxiredoxin</fullName>
    </submittedName>
</protein>
<evidence type="ECO:0000256" key="2">
    <source>
        <dbReference type="ARBA" id="ARBA00022559"/>
    </source>
</evidence>
<dbReference type="CDD" id="cd03015">
    <property type="entry name" value="PRX_Typ2cys"/>
    <property type="match status" value="1"/>
</dbReference>
<evidence type="ECO:0000256" key="5">
    <source>
        <dbReference type="ARBA" id="ARBA00023284"/>
    </source>
</evidence>
<reference evidence="7" key="1">
    <citation type="submission" date="2019-06" db="EMBL/GenBank/DDBJ databases">
        <title>Mycoplasma neophronis type strain whole genome sequence.</title>
        <authorList>
            <person name="Spergser J."/>
        </authorList>
    </citation>
    <scope>NUCLEOTIDE SEQUENCE [LARGE SCALE GENOMIC DNA]</scope>
    <source>
        <strain evidence="7">DSM 24097</strain>
    </source>
</reference>
<comment type="similarity">
    <text evidence="1">Belongs to the peroxiredoxin family. AhpC/Prx1 subfamily.</text>
</comment>
<gene>
    <name evidence="7" type="ORF">FJR74_02275</name>
</gene>
<keyword evidence="5" id="KW-0676">Redox-active center</keyword>
<evidence type="ECO:0000256" key="3">
    <source>
        <dbReference type="ARBA" id="ARBA00022862"/>
    </source>
</evidence>
<dbReference type="PIRSF" id="PIRSF000239">
    <property type="entry name" value="AHPC"/>
    <property type="match status" value="1"/>
</dbReference>
<evidence type="ECO:0000256" key="1">
    <source>
        <dbReference type="ARBA" id="ARBA00009796"/>
    </source>
</evidence>
<proteinExistence type="inferred from homology"/>
<name>A0ABY2Z060_9BACT</name>
<comment type="caution">
    <text evidence="7">The sequence shown here is derived from an EMBL/GenBank/DDBJ whole genome shotgun (WGS) entry which is preliminary data.</text>
</comment>
<dbReference type="RefSeq" id="WP_140914931.1">
    <property type="nucleotide sequence ID" value="NZ_VHHP01000005.1"/>
</dbReference>
<organism evidence="7 8">
    <name type="scientific">Metamycoplasma neophronis</name>
    <dbReference type="NCBI Taxonomy" id="872983"/>
    <lineage>
        <taxon>Bacteria</taxon>
        <taxon>Bacillati</taxon>
        <taxon>Mycoplasmatota</taxon>
        <taxon>Mycoplasmoidales</taxon>
        <taxon>Metamycoplasmataceae</taxon>
        <taxon>Metamycoplasma</taxon>
    </lineage>
</organism>
<keyword evidence="2" id="KW-0575">Peroxidase</keyword>
<evidence type="ECO:0000256" key="4">
    <source>
        <dbReference type="ARBA" id="ARBA00023002"/>
    </source>
</evidence>
<dbReference type="SUPFAM" id="SSF52833">
    <property type="entry name" value="Thioredoxin-like"/>
    <property type="match status" value="1"/>
</dbReference>
<sequence length="176" mass="19969">MSLINKMIIDFETKAFQKDKGIFTVTQNDIKNNENIWTILFFYPADFTSVCNSEILDLNKILPEIKKENIQVFAASCDTVYSHSAWVNQNETNQAIKLTFLDDKNTKISSSLGIYNPENGLAYRGTFIISPEGIIKAYEIHDVKIGRDVKEDLRKAKAAKYANDNNSACTMKEIGR</sequence>
<dbReference type="EMBL" id="VHHP01000005">
    <property type="protein sequence ID" value="TPR53706.1"/>
    <property type="molecule type" value="Genomic_DNA"/>
</dbReference>
<keyword evidence="3" id="KW-0049">Antioxidant</keyword>
<dbReference type="InterPro" id="IPR036249">
    <property type="entry name" value="Thioredoxin-like_sf"/>
</dbReference>
<dbReference type="Pfam" id="PF00578">
    <property type="entry name" value="AhpC-TSA"/>
    <property type="match status" value="1"/>
</dbReference>
<dbReference type="InterPro" id="IPR024706">
    <property type="entry name" value="Peroxiredoxin_AhpC-typ"/>
</dbReference>
<dbReference type="InterPro" id="IPR013766">
    <property type="entry name" value="Thioredoxin_domain"/>
</dbReference>